<feature type="region of interest" description="Disordered" evidence="1">
    <location>
        <begin position="253"/>
        <end position="275"/>
    </location>
</feature>
<name>A0A9P6B9D8_9AGAM</name>
<evidence type="ECO:0000313" key="2">
    <source>
        <dbReference type="EMBL" id="KAF9520174.1"/>
    </source>
</evidence>
<evidence type="ECO:0000256" key="1">
    <source>
        <dbReference type="SAM" id="MobiDB-lite"/>
    </source>
</evidence>
<protein>
    <submittedName>
        <fullName evidence="2">Uncharacterized protein</fullName>
    </submittedName>
</protein>
<dbReference type="AlphaFoldDB" id="A0A9P6B9D8"/>
<keyword evidence="3" id="KW-1185">Reference proteome</keyword>
<dbReference type="Proteomes" id="UP000886523">
    <property type="component" value="Unassembled WGS sequence"/>
</dbReference>
<dbReference type="EMBL" id="MU128913">
    <property type="protein sequence ID" value="KAF9520174.1"/>
    <property type="molecule type" value="Genomic_DNA"/>
</dbReference>
<accession>A0A9P6B9D8</accession>
<reference evidence="2" key="1">
    <citation type="journal article" date="2020" name="Nat. Commun.">
        <title>Large-scale genome sequencing of mycorrhizal fungi provides insights into the early evolution of symbiotic traits.</title>
        <authorList>
            <person name="Miyauchi S."/>
            <person name="Kiss E."/>
            <person name="Kuo A."/>
            <person name="Drula E."/>
            <person name="Kohler A."/>
            <person name="Sanchez-Garcia M."/>
            <person name="Morin E."/>
            <person name="Andreopoulos B."/>
            <person name="Barry K.W."/>
            <person name="Bonito G."/>
            <person name="Buee M."/>
            <person name="Carver A."/>
            <person name="Chen C."/>
            <person name="Cichocki N."/>
            <person name="Clum A."/>
            <person name="Culley D."/>
            <person name="Crous P.W."/>
            <person name="Fauchery L."/>
            <person name="Girlanda M."/>
            <person name="Hayes R.D."/>
            <person name="Keri Z."/>
            <person name="LaButti K."/>
            <person name="Lipzen A."/>
            <person name="Lombard V."/>
            <person name="Magnuson J."/>
            <person name="Maillard F."/>
            <person name="Murat C."/>
            <person name="Nolan M."/>
            <person name="Ohm R.A."/>
            <person name="Pangilinan J."/>
            <person name="Pereira M.F."/>
            <person name="Perotto S."/>
            <person name="Peter M."/>
            <person name="Pfister S."/>
            <person name="Riley R."/>
            <person name="Sitrit Y."/>
            <person name="Stielow J.B."/>
            <person name="Szollosi G."/>
            <person name="Zifcakova L."/>
            <person name="Stursova M."/>
            <person name="Spatafora J.W."/>
            <person name="Tedersoo L."/>
            <person name="Vaario L.M."/>
            <person name="Yamada A."/>
            <person name="Yan M."/>
            <person name="Wang P."/>
            <person name="Xu J."/>
            <person name="Bruns T."/>
            <person name="Baldrian P."/>
            <person name="Vilgalys R."/>
            <person name="Dunand C."/>
            <person name="Henrissat B."/>
            <person name="Grigoriev I.V."/>
            <person name="Hibbett D."/>
            <person name="Nagy L.G."/>
            <person name="Martin F.M."/>
        </authorList>
    </citation>
    <scope>NUCLEOTIDE SEQUENCE</scope>
    <source>
        <strain evidence="2">UP504</strain>
    </source>
</reference>
<gene>
    <name evidence="2" type="ORF">BS47DRAFT_1357666</name>
</gene>
<sequence>MAAHLFNVMKQIITPKKLSHIMSDNLLIGDSISDWDPIENRIWCMLMHSSSPMAHTSFNITMVHRYTHVGNPDEDEEDILELISGMDEPMCCHDVGIQELELIAYAVTHWGSWQVQVDGVRAGTGIDLWNPQDIYNDGMLKPQKGTPMYHQYTLVESTMTNALINLILDPCVKDLYIKEEWDEDWAENAPQKFQEEFDKYKLKYNTKKQNTATPPPIVQPESMASISYGNVQHMNAVLACWAKEAMESGNQPKPWVCTEKGGGSGAVAPKKPQGS</sequence>
<evidence type="ECO:0000313" key="3">
    <source>
        <dbReference type="Proteomes" id="UP000886523"/>
    </source>
</evidence>
<organism evidence="2 3">
    <name type="scientific">Hydnum rufescens UP504</name>
    <dbReference type="NCBI Taxonomy" id="1448309"/>
    <lineage>
        <taxon>Eukaryota</taxon>
        <taxon>Fungi</taxon>
        <taxon>Dikarya</taxon>
        <taxon>Basidiomycota</taxon>
        <taxon>Agaricomycotina</taxon>
        <taxon>Agaricomycetes</taxon>
        <taxon>Cantharellales</taxon>
        <taxon>Hydnaceae</taxon>
        <taxon>Hydnum</taxon>
    </lineage>
</organism>
<dbReference type="OrthoDB" id="3058553at2759"/>
<comment type="caution">
    <text evidence="2">The sequence shown here is derived from an EMBL/GenBank/DDBJ whole genome shotgun (WGS) entry which is preliminary data.</text>
</comment>
<proteinExistence type="predicted"/>